<dbReference type="InterPro" id="IPR036388">
    <property type="entry name" value="WH-like_DNA-bd_sf"/>
</dbReference>
<dbReference type="InterPro" id="IPR050536">
    <property type="entry name" value="DtxR_MntR_Metal-Reg"/>
</dbReference>
<dbReference type="SMART" id="SM00529">
    <property type="entry name" value="HTH_DTXR"/>
    <property type="match status" value="1"/>
</dbReference>
<dbReference type="InterPro" id="IPR022687">
    <property type="entry name" value="HTH_DTXR"/>
</dbReference>
<evidence type="ECO:0000256" key="4">
    <source>
        <dbReference type="ARBA" id="ARBA00023004"/>
    </source>
</evidence>
<dbReference type="Proteomes" id="UP001056855">
    <property type="component" value="Chromosome"/>
</dbReference>
<keyword evidence="6" id="KW-0238">DNA-binding</keyword>
<keyword evidence="4" id="KW-0408">Iron</keyword>
<dbReference type="InterPro" id="IPR038157">
    <property type="entry name" value="FeoA_core_dom"/>
</dbReference>
<evidence type="ECO:0000256" key="7">
    <source>
        <dbReference type="ARBA" id="ARBA00023163"/>
    </source>
</evidence>
<dbReference type="PROSITE" id="PS50944">
    <property type="entry name" value="HTH_DTXR"/>
    <property type="match status" value="1"/>
</dbReference>
<accession>A0A9E7NCV4</accession>
<evidence type="ECO:0000256" key="3">
    <source>
        <dbReference type="ARBA" id="ARBA00011738"/>
    </source>
</evidence>
<dbReference type="SUPFAM" id="SSF47979">
    <property type="entry name" value="Iron-dependent repressor protein, dimerization domain"/>
    <property type="match status" value="1"/>
</dbReference>
<evidence type="ECO:0000313" key="10">
    <source>
        <dbReference type="EMBL" id="UTF55056.1"/>
    </source>
</evidence>
<dbReference type="GO" id="GO:0046983">
    <property type="term" value="F:protein dimerization activity"/>
    <property type="evidence" value="ECO:0007669"/>
    <property type="project" value="InterPro"/>
</dbReference>
<keyword evidence="7" id="KW-0804">Transcription</keyword>
<dbReference type="SMART" id="SM00899">
    <property type="entry name" value="FeoA"/>
    <property type="match status" value="1"/>
</dbReference>
<dbReference type="PANTHER" id="PTHR33238:SF7">
    <property type="entry name" value="IRON-DEPENDENT TRANSCRIPTIONAL REGULATOR"/>
    <property type="match status" value="1"/>
</dbReference>
<dbReference type="Pfam" id="PF04023">
    <property type="entry name" value="FeoA"/>
    <property type="match status" value="1"/>
</dbReference>
<feature type="region of interest" description="Disordered" evidence="8">
    <location>
        <begin position="124"/>
        <end position="143"/>
    </location>
</feature>
<organism evidence="10 11">
    <name type="scientific">Natronosalvus rutilus</name>
    <dbReference type="NCBI Taxonomy" id="2953753"/>
    <lineage>
        <taxon>Archaea</taxon>
        <taxon>Methanobacteriati</taxon>
        <taxon>Methanobacteriota</taxon>
        <taxon>Stenosarchaea group</taxon>
        <taxon>Halobacteria</taxon>
        <taxon>Halobacteriales</taxon>
        <taxon>Natrialbaceae</taxon>
        <taxon>Natronosalvus</taxon>
    </lineage>
</organism>
<comment type="similarity">
    <text evidence="2">Belongs to the DtxR/MntR family.</text>
</comment>
<dbReference type="GeneID" id="73289847"/>
<dbReference type="GO" id="GO:0046914">
    <property type="term" value="F:transition metal ion binding"/>
    <property type="evidence" value="ECO:0007669"/>
    <property type="project" value="InterPro"/>
</dbReference>
<sequence length="229" mass="25203">MMLSDVMEDYLKAIYQLQAGRDERVKTSAIAEALEVTSPTVTSMLSKLEERGLVDREKYRGVVLTPEGETVALEVIRHHRLLEAYLTEHLDYDWSEVHAEADRLEHHISEDFEAKVAAALDDPDVDPHGAPIPSADLEAPETPTGDAISAFEAGDRVVVREVADHDPEILSYLADHGVEPGVELEIVEVAPFGMVTARPLEPADTETQVSLPQEVARHVRVATPVDARS</sequence>
<dbReference type="AlphaFoldDB" id="A0A9E7NCV4"/>
<dbReference type="Gene3D" id="1.10.10.10">
    <property type="entry name" value="Winged helix-like DNA-binding domain superfamily/Winged helix DNA-binding domain"/>
    <property type="match status" value="1"/>
</dbReference>
<dbReference type="GO" id="GO:0003700">
    <property type="term" value="F:DNA-binding transcription factor activity"/>
    <property type="evidence" value="ECO:0007669"/>
    <property type="project" value="InterPro"/>
</dbReference>
<keyword evidence="5" id="KW-0805">Transcription regulation</keyword>
<dbReference type="InterPro" id="IPR036390">
    <property type="entry name" value="WH_DNA-bd_sf"/>
</dbReference>
<reference evidence="10" key="1">
    <citation type="submission" date="2022-06" db="EMBL/GenBank/DDBJ databases">
        <title>Diverse halophilic archaea isolated from saline environments.</title>
        <authorList>
            <person name="Cui H.-L."/>
        </authorList>
    </citation>
    <scope>NUCLEOTIDE SEQUENCE</scope>
    <source>
        <strain evidence="10">WLHS1</strain>
    </source>
</reference>
<dbReference type="SUPFAM" id="SSF46785">
    <property type="entry name" value="Winged helix' DNA-binding domain"/>
    <property type="match status" value="1"/>
</dbReference>
<dbReference type="InterPro" id="IPR001367">
    <property type="entry name" value="Fe_dep_repressor"/>
</dbReference>
<dbReference type="Pfam" id="PF02742">
    <property type="entry name" value="Fe_dep_repr_C"/>
    <property type="match status" value="1"/>
</dbReference>
<feature type="domain" description="HTH dtxR-type" evidence="9">
    <location>
        <begin position="3"/>
        <end position="65"/>
    </location>
</feature>
<comment type="subcellular location">
    <subcellularLocation>
        <location evidence="1">Cytoplasm</location>
    </subcellularLocation>
</comment>
<dbReference type="RefSeq" id="WP_254159805.1">
    <property type="nucleotide sequence ID" value="NZ_CP100355.1"/>
</dbReference>
<dbReference type="InterPro" id="IPR022689">
    <property type="entry name" value="Iron_dep_repressor"/>
</dbReference>
<comment type="subunit">
    <text evidence="3">Homodimer.</text>
</comment>
<dbReference type="InterPro" id="IPR036421">
    <property type="entry name" value="Fe_dep_repressor_sf"/>
</dbReference>
<gene>
    <name evidence="10" type="ORF">NGM29_07335</name>
</gene>
<dbReference type="KEGG" id="sawl:NGM29_07335"/>
<evidence type="ECO:0000259" key="9">
    <source>
        <dbReference type="PROSITE" id="PS50944"/>
    </source>
</evidence>
<dbReference type="GO" id="GO:0003677">
    <property type="term" value="F:DNA binding"/>
    <property type="evidence" value="ECO:0007669"/>
    <property type="project" value="UniProtKB-KW"/>
</dbReference>
<evidence type="ECO:0000313" key="11">
    <source>
        <dbReference type="Proteomes" id="UP001056855"/>
    </source>
</evidence>
<protein>
    <submittedName>
        <fullName evidence="10">Metal-dependent transcriptional regulator</fullName>
    </submittedName>
</protein>
<evidence type="ECO:0000256" key="6">
    <source>
        <dbReference type="ARBA" id="ARBA00023125"/>
    </source>
</evidence>
<dbReference type="InterPro" id="IPR008988">
    <property type="entry name" value="Transcriptional_repressor_C"/>
</dbReference>
<dbReference type="EMBL" id="CP100355">
    <property type="protein sequence ID" value="UTF55056.1"/>
    <property type="molecule type" value="Genomic_DNA"/>
</dbReference>
<dbReference type="Pfam" id="PF01325">
    <property type="entry name" value="Fe_dep_repress"/>
    <property type="match status" value="1"/>
</dbReference>
<evidence type="ECO:0000256" key="5">
    <source>
        <dbReference type="ARBA" id="ARBA00023015"/>
    </source>
</evidence>
<dbReference type="GO" id="GO:0005737">
    <property type="term" value="C:cytoplasm"/>
    <property type="evidence" value="ECO:0007669"/>
    <property type="project" value="UniProtKB-SubCell"/>
</dbReference>
<dbReference type="SUPFAM" id="SSF50037">
    <property type="entry name" value="C-terminal domain of transcriptional repressors"/>
    <property type="match status" value="1"/>
</dbReference>
<dbReference type="PANTHER" id="PTHR33238">
    <property type="entry name" value="IRON (METAL) DEPENDENT REPRESSOR, DTXR FAMILY"/>
    <property type="match status" value="1"/>
</dbReference>
<dbReference type="InterPro" id="IPR007167">
    <property type="entry name" value="Fe-transptr_FeoA-like"/>
</dbReference>
<evidence type="ECO:0000256" key="2">
    <source>
        <dbReference type="ARBA" id="ARBA00007871"/>
    </source>
</evidence>
<proteinExistence type="inferred from homology"/>
<keyword evidence="11" id="KW-1185">Reference proteome</keyword>
<dbReference type="Gene3D" id="1.10.60.10">
    <property type="entry name" value="Iron dependent repressor, metal binding and dimerisation domain"/>
    <property type="match status" value="1"/>
</dbReference>
<evidence type="ECO:0000256" key="8">
    <source>
        <dbReference type="SAM" id="MobiDB-lite"/>
    </source>
</evidence>
<name>A0A9E7NCV4_9EURY</name>
<dbReference type="Gene3D" id="2.30.30.90">
    <property type="match status" value="1"/>
</dbReference>
<evidence type="ECO:0000256" key="1">
    <source>
        <dbReference type="ARBA" id="ARBA00004496"/>
    </source>
</evidence>